<reference evidence="2 3" key="1">
    <citation type="submission" date="2023-05" db="EMBL/GenBank/DDBJ databases">
        <title>B98-5 Cell Line De Novo Hybrid Assembly: An Optical Mapping Approach.</title>
        <authorList>
            <person name="Kananen K."/>
            <person name="Auerbach J.A."/>
            <person name="Kautto E."/>
            <person name="Blachly J.S."/>
        </authorList>
    </citation>
    <scope>NUCLEOTIDE SEQUENCE [LARGE SCALE GENOMIC DNA]</scope>
    <source>
        <strain evidence="2">B95-8</strain>
        <tissue evidence="2">Cell line</tissue>
    </source>
</reference>
<accession>A0ABQ9VWS9</accession>
<dbReference type="InterPro" id="IPR039049">
    <property type="entry name" value="ELOB"/>
</dbReference>
<dbReference type="PANTHER" id="PTHR13248:SF5">
    <property type="entry name" value="ELONGIN-B"/>
    <property type="match status" value="1"/>
</dbReference>
<dbReference type="EMBL" id="JASSZA010000005">
    <property type="protein sequence ID" value="KAK2112597.1"/>
    <property type="molecule type" value="Genomic_DNA"/>
</dbReference>
<dbReference type="Gene3D" id="3.10.20.90">
    <property type="entry name" value="Phosphatidylinositol 3-kinase Catalytic Subunit, Chain A, domain 1"/>
    <property type="match status" value="1"/>
</dbReference>
<evidence type="ECO:0000313" key="3">
    <source>
        <dbReference type="Proteomes" id="UP001266305"/>
    </source>
</evidence>
<dbReference type="PANTHER" id="PTHR13248">
    <property type="entry name" value="TRANSCRIPTION ELONGATION FACTOR B POLYPEPTIDE 2"/>
    <property type="match status" value="1"/>
</dbReference>
<gene>
    <name evidence="2" type="ORF">P7K49_012344</name>
</gene>
<dbReference type="Proteomes" id="UP001266305">
    <property type="component" value="Unassembled WGS sequence"/>
</dbReference>
<sequence>MDAFLVIQRRKTTMVTGAEESSTVFQLKCVVEGILQRPPDSGCVRTTNSWMMARPWATVASPAKQYAHRPSHNGTGLPGRADDAFETRCTEPAPAHPSGPT</sequence>
<protein>
    <submittedName>
        <fullName evidence="2">Uncharacterized protein</fullName>
    </submittedName>
</protein>
<keyword evidence="3" id="KW-1185">Reference proteome</keyword>
<organism evidence="2 3">
    <name type="scientific">Saguinus oedipus</name>
    <name type="common">Cotton-top tamarin</name>
    <name type="synonym">Oedipomidas oedipus</name>
    <dbReference type="NCBI Taxonomy" id="9490"/>
    <lineage>
        <taxon>Eukaryota</taxon>
        <taxon>Metazoa</taxon>
        <taxon>Chordata</taxon>
        <taxon>Craniata</taxon>
        <taxon>Vertebrata</taxon>
        <taxon>Euteleostomi</taxon>
        <taxon>Mammalia</taxon>
        <taxon>Eutheria</taxon>
        <taxon>Euarchontoglires</taxon>
        <taxon>Primates</taxon>
        <taxon>Haplorrhini</taxon>
        <taxon>Platyrrhini</taxon>
        <taxon>Cebidae</taxon>
        <taxon>Callitrichinae</taxon>
        <taxon>Saguinus</taxon>
    </lineage>
</organism>
<name>A0ABQ9VWS9_SAGOE</name>
<feature type="region of interest" description="Disordered" evidence="1">
    <location>
        <begin position="63"/>
        <end position="101"/>
    </location>
</feature>
<comment type="caution">
    <text evidence="2">The sequence shown here is derived from an EMBL/GenBank/DDBJ whole genome shotgun (WGS) entry which is preliminary data.</text>
</comment>
<feature type="compositionally biased region" description="Basic and acidic residues" evidence="1">
    <location>
        <begin position="80"/>
        <end position="89"/>
    </location>
</feature>
<proteinExistence type="predicted"/>
<evidence type="ECO:0000256" key="1">
    <source>
        <dbReference type="SAM" id="MobiDB-lite"/>
    </source>
</evidence>
<evidence type="ECO:0000313" key="2">
    <source>
        <dbReference type="EMBL" id="KAK2112597.1"/>
    </source>
</evidence>